<dbReference type="InterPro" id="IPR006033">
    <property type="entry name" value="AsnA_fam"/>
</dbReference>
<evidence type="ECO:0000256" key="2">
    <source>
        <dbReference type="ARBA" id="ARBA00022801"/>
    </source>
</evidence>
<feature type="domain" description="Asparaginase/glutaminase C-terminal" evidence="7">
    <location>
        <begin position="267"/>
        <end position="382"/>
    </location>
</feature>
<feature type="active site" evidence="5">
    <location>
        <position position="141"/>
    </location>
</feature>
<dbReference type="PROSITE" id="PS51732">
    <property type="entry name" value="ASN_GLN_ASE_3"/>
    <property type="match status" value="1"/>
</dbReference>
<dbReference type="PIRSF" id="PIRSF001220">
    <property type="entry name" value="L-ASNase_gatD"/>
    <property type="match status" value="1"/>
</dbReference>
<dbReference type="SUPFAM" id="SSF53774">
    <property type="entry name" value="Glutaminase/Asparaginase"/>
    <property type="match status" value="1"/>
</dbReference>
<dbReference type="InterPro" id="IPR027473">
    <property type="entry name" value="L-asparaginase_C"/>
</dbReference>
<dbReference type="Gene3D" id="3.40.50.40">
    <property type="match status" value="1"/>
</dbReference>
<dbReference type="PIRSF" id="PIRSF500176">
    <property type="entry name" value="L_ASNase"/>
    <property type="match status" value="1"/>
</dbReference>
<feature type="binding site" evidence="4">
    <location>
        <begin position="141"/>
        <end position="142"/>
    </location>
    <ligand>
        <name>substrate</name>
    </ligand>
</feature>
<dbReference type="PANTHER" id="PTHR11707">
    <property type="entry name" value="L-ASPARAGINASE"/>
    <property type="match status" value="1"/>
</dbReference>
<evidence type="ECO:0000256" key="3">
    <source>
        <dbReference type="PIRSR" id="PIRSR001220-1"/>
    </source>
</evidence>
<dbReference type="AlphaFoldDB" id="A0A2U1F4N7"/>
<dbReference type="InterPro" id="IPR027474">
    <property type="entry name" value="L-asparaginase_N"/>
</dbReference>
<dbReference type="EC" id="3.5.1.1" evidence="1"/>
<dbReference type="InterPro" id="IPR041725">
    <property type="entry name" value="L-asparaginase_I"/>
</dbReference>
<dbReference type="EMBL" id="QEKY01000020">
    <property type="protein sequence ID" value="PVZ07000.1"/>
    <property type="molecule type" value="Genomic_DNA"/>
</dbReference>
<dbReference type="FunFam" id="3.40.50.1170:FF:000004">
    <property type="entry name" value="L-asparaginase, type I"/>
    <property type="match status" value="1"/>
</dbReference>
<dbReference type="Proteomes" id="UP000245462">
    <property type="component" value="Unassembled WGS sequence"/>
</dbReference>
<dbReference type="GO" id="GO:0009066">
    <property type="term" value="P:aspartate family amino acid metabolic process"/>
    <property type="evidence" value="ECO:0007669"/>
    <property type="project" value="UniProtKB-ARBA"/>
</dbReference>
<dbReference type="SMART" id="SM00870">
    <property type="entry name" value="Asparaginase"/>
    <property type="match status" value="1"/>
</dbReference>
<evidence type="ECO:0000259" key="7">
    <source>
        <dbReference type="Pfam" id="PF17763"/>
    </source>
</evidence>
<accession>A0A2U1F4N7</accession>
<feature type="domain" description="L-asparaginase N-terminal" evidence="6">
    <location>
        <begin position="57"/>
        <end position="246"/>
    </location>
</feature>
<dbReference type="CDD" id="cd08963">
    <property type="entry name" value="L-asparaginase_I"/>
    <property type="match status" value="1"/>
</dbReference>
<protein>
    <recommendedName>
        <fullName evidence="1">asparaginase</fullName>
        <ecNumber evidence="1">3.5.1.1</ecNumber>
    </recommendedName>
</protein>
<dbReference type="FunFam" id="3.40.50.40:FF:000001">
    <property type="entry name" value="L-asparaginase 1"/>
    <property type="match status" value="1"/>
</dbReference>
<reference evidence="8 9" key="1">
    <citation type="submission" date="2018-04" db="EMBL/GenBank/DDBJ databases">
        <title>Genomic Encyclopedia of Type Strains, Phase IV (KMG-IV): sequencing the most valuable type-strain genomes for metagenomic binning, comparative biology and taxonomic classification.</title>
        <authorList>
            <person name="Goeker M."/>
        </authorList>
    </citation>
    <scope>NUCLEOTIDE SEQUENCE [LARGE SCALE GENOMIC DNA]</scope>
    <source>
        <strain evidence="8 9">DSM 28520</strain>
    </source>
</reference>
<proteinExistence type="predicted"/>
<name>A0A2U1F4N7_9PORP</name>
<comment type="caution">
    <text evidence="8">The sequence shown here is derived from an EMBL/GenBank/DDBJ whole genome shotgun (WGS) entry which is preliminary data.</text>
</comment>
<evidence type="ECO:0000313" key="8">
    <source>
        <dbReference type="EMBL" id="PVZ07000.1"/>
    </source>
</evidence>
<feature type="active site" description="O-isoaspartyl threonine intermediate" evidence="3">
    <location>
        <position position="65"/>
    </location>
</feature>
<dbReference type="PANTHER" id="PTHR11707:SF28">
    <property type="entry name" value="60 KDA LYSOPHOSPHOLIPASE"/>
    <property type="match status" value="1"/>
</dbReference>
<evidence type="ECO:0000256" key="4">
    <source>
        <dbReference type="PIRSR" id="PIRSR001220-2"/>
    </source>
</evidence>
<dbReference type="InterPro" id="IPR006034">
    <property type="entry name" value="Asparaginase/glutaminase-like"/>
</dbReference>
<organism evidence="8 9">
    <name type="scientific">Porphyromonas loveana</name>
    <dbReference type="NCBI Taxonomy" id="1884669"/>
    <lineage>
        <taxon>Bacteria</taxon>
        <taxon>Pseudomonadati</taxon>
        <taxon>Bacteroidota</taxon>
        <taxon>Bacteroidia</taxon>
        <taxon>Bacteroidales</taxon>
        <taxon>Porphyromonadaceae</taxon>
        <taxon>Porphyromonas</taxon>
    </lineage>
</organism>
<gene>
    <name evidence="8" type="ORF">C7382_12017</name>
</gene>
<dbReference type="Pfam" id="PF00710">
    <property type="entry name" value="Asparaginase"/>
    <property type="match status" value="1"/>
</dbReference>
<dbReference type="PRINTS" id="PR00139">
    <property type="entry name" value="ASNGLNASE"/>
</dbReference>
<evidence type="ECO:0000256" key="5">
    <source>
        <dbReference type="PROSITE-ProRule" id="PRU10100"/>
    </source>
</evidence>
<dbReference type="InterPro" id="IPR036152">
    <property type="entry name" value="Asp/glu_Ase-like_sf"/>
</dbReference>
<dbReference type="GO" id="GO:0004067">
    <property type="term" value="F:asparaginase activity"/>
    <property type="evidence" value="ECO:0007669"/>
    <property type="project" value="UniProtKB-UniRule"/>
</dbReference>
<evidence type="ECO:0000256" key="1">
    <source>
        <dbReference type="ARBA" id="ARBA00012920"/>
    </source>
</evidence>
<dbReference type="InterPro" id="IPR037152">
    <property type="entry name" value="L-asparaginase_N_sf"/>
</dbReference>
<dbReference type="NCBIfam" id="TIGR00519">
    <property type="entry name" value="asnASE_I"/>
    <property type="match status" value="1"/>
</dbReference>
<evidence type="ECO:0000313" key="9">
    <source>
        <dbReference type="Proteomes" id="UP000245462"/>
    </source>
</evidence>
<keyword evidence="2" id="KW-0378">Hydrolase</keyword>
<keyword evidence="9" id="KW-1185">Reference proteome</keyword>
<evidence type="ECO:0000259" key="6">
    <source>
        <dbReference type="Pfam" id="PF00710"/>
    </source>
</evidence>
<sequence length="404" mass="44900">MAPKHFALMSFYYLCAPTEPRGEASSYRRVPLSGRKNHHTVSTSVMQTQSASGRSAILLIYTGGTIGMIENRETGVLEAFDFKYLETNVPELKQFCFKVDSIQFDPPIDSAAITPMLWVRLAETIRENYRAYDGFVILHGTDTMAYTASALSFMLDNLQKPVILTGSQLPIGTLRTDGKENLITALEIAAAKQNGYARVPEVCIFFDNFLMRGNRTSKVSADQFDAFSSYNFAPLAYAGIDIRYDDALIARRGADAALSVQTEMDRNVVILKIFPGITREVVECILGIPSLKGVVLETYGSGNAPMEPWFLEALEHAVKRGLVIVNVTQCVSGYVDMHRYETGHQLETIGLISGYDSTTECAVVKLMYLFGRGYTPEKVKEEMGRSLKGEISVGEEYENNKKRC</sequence>
<dbReference type="PROSITE" id="PS00917">
    <property type="entry name" value="ASN_GLN_ASE_2"/>
    <property type="match status" value="1"/>
</dbReference>
<feature type="binding site" evidence="4">
    <location>
        <position position="110"/>
    </location>
    <ligand>
        <name>substrate</name>
    </ligand>
</feature>
<dbReference type="Gene3D" id="3.40.50.1170">
    <property type="entry name" value="L-asparaginase, N-terminal domain"/>
    <property type="match status" value="1"/>
</dbReference>
<dbReference type="SFLD" id="SFLDS00057">
    <property type="entry name" value="Glutaminase/Asparaginase"/>
    <property type="match status" value="1"/>
</dbReference>
<dbReference type="InterPro" id="IPR027475">
    <property type="entry name" value="Asparaginase/glutaminase_AS2"/>
</dbReference>
<dbReference type="Pfam" id="PF17763">
    <property type="entry name" value="Asparaginase_C"/>
    <property type="match status" value="1"/>
</dbReference>
<dbReference type="InterPro" id="IPR040919">
    <property type="entry name" value="Asparaginase_C"/>
</dbReference>